<dbReference type="InterPro" id="IPR058240">
    <property type="entry name" value="rSAM_sf"/>
</dbReference>
<reference evidence="9 10" key="1">
    <citation type="submission" date="2013-02" db="EMBL/GenBank/DDBJ databases">
        <authorList>
            <person name="Fiebig A."/>
            <person name="Goeker M."/>
            <person name="Klenk H.-P.P."/>
        </authorList>
    </citation>
    <scope>NUCLEOTIDE SEQUENCE [LARGE SCALE GENOMIC DNA]</scope>
    <source>
        <strain evidence="9 10">DSM 19309</strain>
    </source>
</reference>
<sequence>MRQKRRMEQIARLRALGLFDARVPRYTSYPTAPVFSPAVGAAFQAEALAGLDPTQPVSLYFHIPFCERLCWFCACHTQGTKTLHPVEAYLEVLEAEIEQVAALLPAGIRMGRLHWGGGTPTILPPEMIHRLARAIKSAIPHTPDWEFSVEIDPTMVDRAKIEALRDEGLNRASIGIQDFAPEVQAAIGRIQPFDITAACVADLRAAGIRSLNADLVYGLPHQSEERIRRTVEQVLALDPDRLALYGYAHVPWVSKRQKLIPEEALPPRGGALQPRPGRGRDVPGRRLRGHRHRPLRQARGRPRGGGAERTAPAQLPGLHGRHLPDADRPGGVLHLALPDGLRPERPRHRRLRGPHPVRRPGRGQGPRLHPGGPPSGPGHRDADVRLPSRHDRAAGHLRRGGHGPGPRRRRRAPALRRLRRLGRRRRPAHPAAGPPAHPHHRQPTRRLRPRRGQIQPCVLDNHCPFPGAPLGSRGSRGPCRDERQGCAAPSAGRGGVPPPRPFSFPITELSRNRMRFGA</sequence>
<keyword evidence="5" id="KW-0408">Iron</keyword>
<keyword evidence="3" id="KW-0479">Metal-binding</keyword>
<dbReference type="GO" id="GO:0005737">
    <property type="term" value="C:cytoplasm"/>
    <property type="evidence" value="ECO:0007669"/>
    <property type="project" value="TreeGrafter"/>
</dbReference>
<dbReference type="SFLD" id="SFLDG01065">
    <property type="entry name" value="anaerobic_coproporphyrinogen-I"/>
    <property type="match status" value="1"/>
</dbReference>
<dbReference type="Gene3D" id="3.20.20.70">
    <property type="entry name" value="Aldolase class I"/>
    <property type="match status" value="1"/>
</dbReference>
<keyword evidence="6" id="KW-0411">Iron-sulfur</keyword>
<name>A0A017HEZ1_9RHOB</name>
<proteinExistence type="predicted"/>
<dbReference type="InterPro" id="IPR006638">
    <property type="entry name" value="Elp3/MiaA/NifB-like_rSAM"/>
</dbReference>
<keyword evidence="2" id="KW-0949">S-adenosyl-L-methionine</keyword>
<dbReference type="PANTHER" id="PTHR13932">
    <property type="entry name" value="COPROPORPHYRINIGEN III OXIDASE"/>
    <property type="match status" value="1"/>
</dbReference>
<feature type="compositionally biased region" description="Basic residues" evidence="7">
    <location>
        <begin position="345"/>
        <end position="361"/>
    </location>
</feature>
<dbReference type="InterPro" id="IPR013785">
    <property type="entry name" value="Aldolase_TIM"/>
</dbReference>
<evidence type="ECO:0000256" key="5">
    <source>
        <dbReference type="ARBA" id="ARBA00023004"/>
    </source>
</evidence>
<evidence type="ECO:0000259" key="8">
    <source>
        <dbReference type="PROSITE" id="PS51918"/>
    </source>
</evidence>
<dbReference type="EMBL" id="AOSK01000132">
    <property type="protein sequence ID" value="EYD72885.1"/>
    <property type="molecule type" value="Genomic_DNA"/>
</dbReference>
<dbReference type="PANTHER" id="PTHR13932:SF6">
    <property type="entry name" value="OXYGEN-INDEPENDENT COPROPORPHYRINOGEN III OXIDASE"/>
    <property type="match status" value="1"/>
</dbReference>
<feature type="compositionally biased region" description="Basic and acidic residues" evidence="7">
    <location>
        <begin position="378"/>
        <end position="394"/>
    </location>
</feature>
<organism evidence="9 10">
    <name type="scientific">Rubellimicrobium mesophilum DSM 19309</name>
    <dbReference type="NCBI Taxonomy" id="442562"/>
    <lineage>
        <taxon>Bacteria</taxon>
        <taxon>Pseudomonadati</taxon>
        <taxon>Pseudomonadota</taxon>
        <taxon>Alphaproteobacteria</taxon>
        <taxon>Rhodobacterales</taxon>
        <taxon>Roseobacteraceae</taxon>
        <taxon>Rubellimicrobium</taxon>
    </lineage>
</organism>
<dbReference type="SMART" id="SM00729">
    <property type="entry name" value="Elp3"/>
    <property type="match status" value="1"/>
</dbReference>
<evidence type="ECO:0000313" key="9">
    <source>
        <dbReference type="EMBL" id="EYD72885.1"/>
    </source>
</evidence>
<evidence type="ECO:0000256" key="2">
    <source>
        <dbReference type="ARBA" id="ARBA00022691"/>
    </source>
</evidence>
<evidence type="ECO:0000256" key="4">
    <source>
        <dbReference type="ARBA" id="ARBA00023002"/>
    </source>
</evidence>
<dbReference type="Pfam" id="PF04055">
    <property type="entry name" value="Radical_SAM"/>
    <property type="match status" value="1"/>
</dbReference>
<dbReference type="InterPro" id="IPR007197">
    <property type="entry name" value="rSAM"/>
</dbReference>
<evidence type="ECO:0000256" key="1">
    <source>
        <dbReference type="ARBA" id="ARBA00001966"/>
    </source>
</evidence>
<dbReference type="AlphaFoldDB" id="A0A017HEZ1"/>
<dbReference type="STRING" id="442562.Rumeso_04761"/>
<evidence type="ECO:0000256" key="3">
    <source>
        <dbReference type="ARBA" id="ARBA00022723"/>
    </source>
</evidence>
<protein>
    <submittedName>
        <fullName evidence="9">Coproporphyrinogen III oxidase, oxygen-independent</fullName>
        <ecNumber evidence="9">1.3.98.3</ecNumber>
    </submittedName>
</protein>
<feature type="compositionally biased region" description="Basic residues" evidence="7">
    <location>
        <begin position="285"/>
        <end position="302"/>
    </location>
</feature>
<dbReference type="HOGENOM" id="CLU_525696_0_0_5"/>
<feature type="compositionally biased region" description="Basic residues" evidence="7">
    <location>
        <begin position="437"/>
        <end position="449"/>
    </location>
</feature>
<dbReference type="GO" id="GO:0051539">
    <property type="term" value="F:4 iron, 4 sulfur cluster binding"/>
    <property type="evidence" value="ECO:0007669"/>
    <property type="project" value="TreeGrafter"/>
</dbReference>
<feature type="region of interest" description="Disordered" evidence="7">
    <location>
        <begin position="465"/>
        <end position="518"/>
    </location>
</feature>
<evidence type="ECO:0000313" key="10">
    <source>
        <dbReference type="Proteomes" id="UP000019666"/>
    </source>
</evidence>
<keyword evidence="4 9" id="KW-0560">Oxidoreductase</keyword>
<dbReference type="PATRIC" id="fig|442562.3.peg.4686"/>
<dbReference type="EC" id="1.3.98.3" evidence="9"/>
<dbReference type="GO" id="GO:0051989">
    <property type="term" value="F:coproporphyrinogen dehydrogenase activity"/>
    <property type="evidence" value="ECO:0007669"/>
    <property type="project" value="UniProtKB-EC"/>
</dbReference>
<dbReference type="SUPFAM" id="SSF102114">
    <property type="entry name" value="Radical SAM enzymes"/>
    <property type="match status" value="1"/>
</dbReference>
<feature type="compositionally biased region" description="Basic residues" evidence="7">
    <location>
        <begin position="395"/>
        <end position="428"/>
    </location>
</feature>
<dbReference type="GO" id="GO:0046872">
    <property type="term" value="F:metal ion binding"/>
    <property type="evidence" value="ECO:0007669"/>
    <property type="project" value="UniProtKB-KW"/>
</dbReference>
<comment type="cofactor">
    <cofactor evidence="1">
        <name>[4Fe-4S] cluster</name>
        <dbReference type="ChEBI" id="CHEBI:49883"/>
    </cofactor>
</comment>
<dbReference type="Proteomes" id="UP000019666">
    <property type="component" value="Unassembled WGS sequence"/>
</dbReference>
<comment type="caution">
    <text evidence="9">The sequence shown here is derived from an EMBL/GenBank/DDBJ whole genome shotgun (WGS) entry which is preliminary data.</text>
</comment>
<keyword evidence="10" id="KW-1185">Reference proteome</keyword>
<dbReference type="InterPro" id="IPR034505">
    <property type="entry name" value="Coproporphyrinogen-III_oxidase"/>
</dbReference>
<evidence type="ECO:0000256" key="6">
    <source>
        <dbReference type="ARBA" id="ARBA00023014"/>
    </source>
</evidence>
<feature type="region of interest" description="Disordered" evidence="7">
    <location>
        <begin position="264"/>
        <end position="449"/>
    </location>
</feature>
<gene>
    <name evidence="9" type="ORF">Rumeso_04761</name>
</gene>
<dbReference type="PROSITE" id="PS51918">
    <property type="entry name" value="RADICAL_SAM"/>
    <property type="match status" value="1"/>
</dbReference>
<dbReference type="SFLD" id="SFLDS00029">
    <property type="entry name" value="Radical_SAM"/>
    <property type="match status" value="1"/>
</dbReference>
<evidence type="ECO:0000256" key="7">
    <source>
        <dbReference type="SAM" id="MobiDB-lite"/>
    </source>
</evidence>
<accession>A0A017HEZ1</accession>
<dbReference type="GO" id="GO:0006782">
    <property type="term" value="P:protoporphyrinogen IX biosynthetic process"/>
    <property type="evidence" value="ECO:0007669"/>
    <property type="project" value="TreeGrafter"/>
</dbReference>
<feature type="domain" description="Radical SAM core" evidence="8">
    <location>
        <begin position="51"/>
        <end position="285"/>
    </location>
</feature>